<evidence type="ECO:0000256" key="7">
    <source>
        <dbReference type="ARBA" id="ARBA00023098"/>
    </source>
</evidence>
<evidence type="ECO:0000256" key="8">
    <source>
        <dbReference type="ARBA" id="ARBA00023136"/>
    </source>
</evidence>
<evidence type="ECO:0000313" key="11">
    <source>
        <dbReference type="EMBL" id="AZA10348.1"/>
    </source>
</evidence>
<dbReference type="CDD" id="cd05339">
    <property type="entry name" value="17beta-HSDXI-like_SDR_c"/>
    <property type="match status" value="1"/>
</dbReference>
<dbReference type="GO" id="GO:0006066">
    <property type="term" value="P:alcohol metabolic process"/>
    <property type="evidence" value="ECO:0007669"/>
    <property type="project" value="UniProtKB-ARBA"/>
</dbReference>
<dbReference type="SMART" id="SM00822">
    <property type="entry name" value="PKS_KR"/>
    <property type="match status" value="1"/>
</dbReference>
<evidence type="ECO:0000256" key="5">
    <source>
        <dbReference type="ARBA" id="ARBA00022989"/>
    </source>
</evidence>
<gene>
    <name evidence="11" type="primary">fabG1</name>
    <name evidence="11" type="ORF">CGERO_00035</name>
</gene>
<dbReference type="Gene3D" id="3.40.50.720">
    <property type="entry name" value="NAD(P)-binding Rossmann-like Domain"/>
    <property type="match status" value="1"/>
</dbReference>
<dbReference type="PRINTS" id="PR00080">
    <property type="entry name" value="SDRFAMILY"/>
</dbReference>
<dbReference type="GO" id="GO:0016020">
    <property type="term" value="C:membrane"/>
    <property type="evidence" value="ECO:0007669"/>
    <property type="project" value="UniProtKB-SubCell"/>
</dbReference>
<organism evidence="11 12">
    <name type="scientific">Corynebacterium gerontici</name>
    <dbReference type="NCBI Taxonomy" id="2079234"/>
    <lineage>
        <taxon>Bacteria</taxon>
        <taxon>Bacillati</taxon>
        <taxon>Actinomycetota</taxon>
        <taxon>Actinomycetes</taxon>
        <taxon>Mycobacteriales</taxon>
        <taxon>Corynebacteriaceae</taxon>
        <taxon>Corynebacterium</taxon>
    </lineage>
</organism>
<keyword evidence="8" id="KW-0472">Membrane</keyword>
<reference evidence="11 12" key="1">
    <citation type="submission" date="2018-11" db="EMBL/GenBank/DDBJ databases">
        <authorList>
            <person name="Kleinhagauer T."/>
            <person name="Glaeser S.P."/>
            <person name="Spergser J."/>
            <person name="Ruckert C."/>
            <person name="Kaempfer P."/>
            <person name="Busse H.-J."/>
        </authorList>
    </citation>
    <scope>NUCLEOTIDE SEQUENCE [LARGE SCALE GENOMIC DNA]</scope>
    <source>
        <strain evidence="11 12">W8</strain>
    </source>
</reference>
<keyword evidence="6 11" id="KW-0560">Oxidoreductase</keyword>
<dbReference type="GO" id="GO:0042445">
    <property type="term" value="P:hormone metabolic process"/>
    <property type="evidence" value="ECO:0007669"/>
    <property type="project" value="UniProtKB-ARBA"/>
</dbReference>
<dbReference type="PANTHER" id="PTHR24322">
    <property type="entry name" value="PKSB"/>
    <property type="match status" value="1"/>
</dbReference>
<keyword evidence="4" id="KW-0521">NADP</keyword>
<comment type="subcellular location">
    <subcellularLocation>
        <location evidence="1">Membrane</location>
        <topology evidence="1">Multi-pass membrane protein</topology>
    </subcellularLocation>
</comment>
<evidence type="ECO:0000256" key="4">
    <source>
        <dbReference type="ARBA" id="ARBA00022857"/>
    </source>
</evidence>
<evidence type="ECO:0000256" key="9">
    <source>
        <dbReference type="RuleBase" id="RU000363"/>
    </source>
</evidence>
<keyword evidence="12" id="KW-1185">Reference proteome</keyword>
<dbReference type="AlphaFoldDB" id="A0A3G6J071"/>
<keyword evidence="7" id="KW-0443">Lipid metabolism</keyword>
<dbReference type="InterPro" id="IPR036291">
    <property type="entry name" value="NAD(P)-bd_dom_sf"/>
</dbReference>
<protein>
    <submittedName>
        <fullName evidence="11">3-oxoacyl-[acyl-carrier-protein] reductase FabG</fullName>
        <ecNumber evidence="11">1.1.1.100</ecNumber>
    </submittedName>
</protein>
<accession>A0A3G6J071</accession>
<dbReference type="PRINTS" id="PR00081">
    <property type="entry name" value="GDHRDH"/>
</dbReference>
<evidence type="ECO:0000256" key="6">
    <source>
        <dbReference type="ARBA" id="ARBA00023002"/>
    </source>
</evidence>
<dbReference type="Pfam" id="PF00106">
    <property type="entry name" value="adh_short"/>
    <property type="match status" value="1"/>
</dbReference>
<dbReference type="SUPFAM" id="SSF51735">
    <property type="entry name" value="NAD(P)-binding Rossmann-fold domains"/>
    <property type="match status" value="1"/>
</dbReference>
<comment type="similarity">
    <text evidence="2 9">Belongs to the short-chain dehydrogenases/reductases (SDR) family.</text>
</comment>
<keyword evidence="3" id="KW-0812">Transmembrane</keyword>
<dbReference type="KEGG" id="cgk:CGERO_00035"/>
<dbReference type="EMBL" id="CP033897">
    <property type="protein sequence ID" value="AZA10348.1"/>
    <property type="molecule type" value="Genomic_DNA"/>
</dbReference>
<sequence>MHNYATALVNKASHLVPNPYRHRIRGHRVLITGAGSGIGRLMALECADRGASEVVVWDLSESSAQAVVEELKAAGARASYYVVDVTDQEAVEAAADETGEIDILINNAGIVSGEDFLDNPQENVDRTFAVNVRSLYLTTRAFLPGMIKRRRGTVVTIASAAGLTGVAKQTDYSPSKFAAVGFAESLRVEMKERGHRVNSLVVCPFYINTGMFEGAKSKAPWLLPVLEQEQVAVHVIDAIEAGRHQLVLPWTARVAYVGRLLPVRAYDAIAKLIGTSSSMDEFVGRKNPAPKS</sequence>
<dbReference type="InterPro" id="IPR057326">
    <property type="entry name" value="KR_dom"/>
</dbReference>
<dbReference type="FunFam" id="3.40.50.720:FF:000131">
    <property type="entry name" value="Short-chain dehydrogenase/reductase 3"/>
    <property type="match status" value="1"/>
</dbReference>
<dbReference type="RefSeq" id="WP_123932607.1">
    <property type="nucleotide sequence ID" value="NZ_JBHSSQ010000001.1"/>
</dbReference>
<keyword evidence="5" id="KW-1133">Transmembrane helix</keyword>
<name>A0A3G6J071_9CORY</name>
<evidence type="ECO:0000256" key="3">
    <source>
        <dbReference type="ARBA" id="ARBA00022692"/>
    </source>
</evidence>
<dbReference type="EC" id="1.1.1.100" evidence="11"/>
<evidence type="ECO:0000313" key="12">
    <source>
        <dbReference type="Proteomes" id="UP000271587"/>
    </source>
</evidence>
<evidence type="ECO:0000259" key="10">
    <source>
        <dbReference type="SMART" id="SM00822"/>
    </source>
</evidence>
<feature type="domain" description="Ketoreductase" evidence="10">
    <location>
        <begin position="27"/>
        <end position="206"/>
    </location>
</feature>
<evidence type="ECO:0000256" key="2">
    <source>
        <dbReference type="ARBA" id="ARBA00006484"/>
    </source>
</evidence>
<dbReference type="GO" id="GO:0006720">
    <property type="term" value="P:isoprenoid metabolic process"/>
    <property type="evidence" value="ECO:0007669"/>
    <property type="project" value="UniProtKB-ARBA"/>
</dbReference>
<dbReference type="GO" id="GO:0004316">
    <property type="term" value="F:3-oxoacyl-[acyl-carrier-protein] reductase (NADPH) activity"/>
    <property type="evidence" value="ECO:0007669"/>
    <property type="project" value="UniProtKB-EC"/>
</dbReference>
<dbReference type="InterPro" id="IPR002347">
    <property type="entry name" value="SDR_fam"/>
</dbReference>
<dbReference type="PANTHER" id="PTHR24322:SF736">
    <property type="entry name" value="RETINOL DEHYDROGENASE 10"/>
    <property type="match status" value="1"/>
</dbReference>
<dbReference type="OrthoDB" id="658698at2"/>
<evidence type="ECO:0000256" key="1">
    <source>
        <dbReference type="ARBA" id="ARBA00004141"/>
    </source>
</evidence>
<proteinExistence type="inferred from homology"/>
<dbReference type="Proteomes" id="UP000271587">
    <property type="component" value="Chromosome"/>
</dbReference>